<dbReference type="InterPro" id="IPR019400">
    <property type="entry name" value="Peptidase_C65_otubain"/>
</dbReference>
<dbReference type="AlphaFoldDB" id="A0AB34GRD4"/>
<organism evidence="1 2">
    <name type="scientific">Eschrichtius robustus</name>
    <name type="common">California gray whale</name>
    <name type="synonym">Eschrichtius gibbosus</name>
    <dbReference type="NCBI Taxonomy" id="9764"/>
    <lineage>
        <taxon>Eukaryota</taxon>
        <taxon>Metazoa</taxon>
        <taxon>Chordata</taxon>
        <taxon>Craniata</taxon>
        <taxon>Vertebrata</taxon>
        <taxon>Euteleostomi</taxon>
        <taxon>Mammalia</taxon>
        <taxon>Eutheria</taxon>
        <taxon>Laurasiatheria</taxon>
        <taxon>Artiodactyla</taxon>
        <taxon>Whippomorpha</taxon>
        <taxon>Cetacea</taxon>
        <taxon>Mysticeti</taxon>
        <taxon>Eschrichtiidae</taxon>
        <taxon>Eschrichtius</taxon>
    </lineage>
</organism>
<evidence type="ECO:0000313" key="1">
    <source>
        <dbReference type="EMBL" id="KAJ8781220.1"/>
    </source>
</evidence>
<dbReference type="PANTHER" id="PTHR12931">
    <property type="entry name" value="UBIQUITIN THIOLESTERASE PROTEIN OTUB"/>
    <property type="match status" value="1"/>
</dbReference>
<accession>A0AB34GRD4</accession>
<dbReference type="Proteomes" id="UP001159641">
    <property type="component" value="Unassembled WGS sequence"/>
</dbReference>
<dbReference type="GO" id="GO:0004843">
    <property type="term" value="F:cysteine-type deubiquitinase activity"/>
    <property type="evidence" value="ECO:0007669"/>
    <property type="project" value="TreeGrafter"/>
</dbReference>
<name>A0AB34GRD4_ESCRO</name>
<proteinExistence type="predicted"/>
<dbReference type="GO" id="GO:0043130">
    <property type="term" value="F:ubiquitin binding"/>
    <property type="evidence" value="ECO:0007669"/>
    <property type="project" value="TreeGrafter"/>
</dbReference>
<reference evidence="1 2" key="1">
    <citation type="submission" date="2022-11" db="EMBL/GenBank/DDBJ databases">
        <title>Whole genome sequence of Eschrichtius robustus ER-17-0199.</title>
        <authorList>
            <person name="Bruniche-Olsen A."/>
            <person name="Black A.N."/>
            <person name="Fields C.J."/>
            <person name="Walden K."/>
            <person name="Dewoody J.A."/>
        </authorList>
    </citation>
    <scope>NUCLEOTIDE SEQUENCE [LARGE SCALE GENOMIC DNA]</scope>
    <source>
        <strain evidence="1">ER-17-0199</strain>
        <tissue evidence="1">Blubber</tissue>
    </source>
</reference>
<dbReference type="Pfam" id="PF10275">
    <property type="entry name" value="Peptidase_C65"/>
    <property type="match status" value="1"/>
</dbReference>
<dbReference type="Gene3D" id="1.20.1300.20">
    <property type="entry name" value="Peptidase C65 Otubain, subdomain 2"/>
    <property type="match status" value="1"/>
</dbReference>
<gene>
    <name evidence="1" type="ORF">J1605_011204</name>
</gene>
<comment type="caution">
    <text evidence="1">The sequence shown here is derived from an EMBL/GenBank/DDBJ whole genome shotgun (WGS) entry which is preliminary data.</text>
</comment>
<dbReference type="SUPFAM" id="SSF54001">
    <property type="entry name" value="Cysteine proteinases"/>
    <property type="match status" value="1"/>
</dbReference>
<dbReference type="GO" id="GO:0005634">
    <property type="term" value="C:nucleus"/>
    <property type="evidence" value="ECO:0007669"/>
    <property type="project" value="TreeGrafter"/>
</dbReference>
<protein>
    <submittedName>
        <fullName evidence="1">Uncharacterized protein</fullName>
    </submittedName>
</protein>
<evidence type="ECO:0000313" key="2">
    <source>
        <dbReference type="Proteomes" id="UP001159641"/>
    </source>
</evidence>
<dbReference type="GO" id="GO:0071108">
    <property type="term" value="P:protein K48-linked deubiquitination"/>
    <property type="evidence" value="ECO:0007669"/>
    <property type="project" value="TreeGrafter"/>
</dbReference>
<dbReference type="GO" id="GO:2000780">
    <property type="term" value="P:negative regulation of double-strand break repair"/>
    <property type="evidence" value="ECO:0007669"/>
    <property type="project" value="TreeGrafter"/>
</dbReference>
<sequence>MTSELSYEDLVKVSQEKEEVVESYLQLKSKFFKHFMESGKTVKEFCHQEVEAMCKESDHIHIITLTQALSVFIQVEYMSCSDYGTTDTHIFLKGLEPKV</sequence>
<dbReference type="InterPro" id="IPR038765">
    <property type="entry name" value="Papain-like_cys_pep_sf"/>
</dbReference>
<dbReference type="EMBL" id="JAIQCJ010002147">
    <property type="protein sequence ID" value="KAJ8781220.1"/>
    <property type="molecule type" value="Genomic_DNA"/>
</dbReference>
<dbReference type="PANTHER" id="PTHR12931:SF19">
    <property type="entry name" value="UBIQUITIN THIOESTERASE OTUB1"/>
    <property type="match status" value="1"/>
</dbReference>
<keyword evidence="2" id="KW-1185">Reference proteome</keyword>
<dbReference type="InterPro" id="IPR042467">
    <property type="entry name" value="Peptidase_C65_otubain_sub2"/>
</dbReference>